<evidence type="ECO:0000313" key="4">
    <source>
        <dbReference type="Proteomes" id="UP000663860"/>
    </source>
</evidence>
<feature type="compositionally biased region" description="Polar residues" evidence="2">
    <location>
        <begin position="155"/>
        <end position="169"/>
    </location>
</feature>
<dbReference type="PANTHER" id="PTHR16222:SF12">
    <property type="entry name" value="ADP-RIBOSYLGLYCOHYDROLASE-RELATED"/>
    <property type="match status" value="1"/>
</dbReference>
<evidence type="ECO:0000313" key="3">
    <source>
        <dbReference type="EMBL" id="CAF0800504.1"/>
    </source>
</evidence>
<dbReference type="SUPFAM" id="SSF56399">
    <property type="entry name" value="ADP-ribosylation"/>
    <property type="match status" value="1"/>
</dbReference>
<protein>
    <recommendedName>
        <fullName evidence="5">ADP-ribosylglycohydrolase</fullName>
    </recommendedName>
</protein>
<evidence type="ECO:0000256" key="2">
    <source>
        <dbReference type="SAM" id="MobiDB-lite"/>
    </source>
</evidence>
<proteinExistence type="predicted"/>
<feature type="binding site" evidence="1">
    <location>
        <position position="492"/>
    </location>
    <ligand>
        <name>Mg(2+)</name>
        <dbReference type="ChEBI" id="CHEBI:18420"/>
        <label>1</label>
    </ligand>
</feature>
<dbReference type="SUPFAM" id="SSF101478">
    <property type="entry name" value="ADP-ribosylglycohydrolase"/>
    <property type="match status" value="1"/>
</dbReference>
<comment type="caution">
    <text evidence="3">The sequence shown here is derived from an EMBL/GenBank/DDBJ whole genome shotgun (WGS) entry which is preliminary data.</text>
</comment>
<dbReference type="InterPro" id="IPR050792">
    <property type="entry name" value="ADP-ribosylglycohydrolase"/>
</dbReference>
<dbReference type="Pfam" id="PF03747">
    <property type="entry name" value="ADP_ribosyl_GH"/>
    <property type="match status" value="1"/>
</dbReference>
<organism evidence="3 4">
    <name type="scientific">Adineta steineri</name>
    <dbReference type="NCBI Taxonomy" id="433720"/>
    <lineage>
        <taxon>Eukaryota</taxon>
        <taxon>Metazoa</taxon>
        <taxon>Spiralia</taxon>
        <taxon>Gnathifera</taxon>
        <taxon>Rotifera</taxon>
        <taxon>Eurotatoria</taxon>
        <taxon>Bdelloidea</taxon>
        <taxon>Adinetida</taxon>
        <taxon>Adinetidae</taxon>
        <taxon>Adineta</taxon>
    </lineage>
</organism>
<dbReference type="AlphaFoldDB" id="A0A813SVJ1"/>
<feature type="binding site" evidence="1">
    <location>
        <position position="252"/>
    </location>
    <ligand>
        <name>Mg(2+)</name>
        <dbReference type="ChEBI" id="CHEBI:18420"/>
        <label>1</label>
    </ligand>
</feature>
<dbReference type="GO" id="GO:0046872">
    <property type="term" value="F:metal ion binding"/>
    <property type="evidence" value="ECO:0007669"/>
    <property type="project" value="UniProtKB-KW"/>
</dbReference>
<dbReference type="Proteomes" id="UP000663860">
    <property type="component" value="Unassembled WGS sequence"/>
</dbReference>
<accession>A0A813SVJ1</accession>
<keyword evidence="1" id="KW-0460">Magnesium</keyword>
<comment type="cofactor">
    <cofactor evidence="1">
        <name>Mg(2+)</name>
        <dbReference type="ChEBI" id="CHEBI:18420"/>
    </cofactor>
    <text evidence="1">Binds 2 magnesium ions per subunit.</text>
</comment>
<dbReference type="InterPro" id="IPR005502">
    <property type="entry name" value="Ribosyl_crysJ1"/>
</dbReference>
<reference evidence="3" key="1">
    <citation type="submission" date="2021-02" db="EMBL/GenBank/DDBJ databases">
        <authorList>
            <person name="Nowell W R."/>
        </authorList>
    </citation>
    <scope>NUCLEOTIDE SEQUENCE</scope>
</reference>
<sequence length="555" mass="62143">MTNIQRFLDAEEEPLRSWSTIEDFENQPLISFDDAVEKLQQCILNLGQRINEAKQSSFDSTDDLNADEAAAICLYTLEQNDPTASVCTQLNRVLRTTTQNELKPWLSYLKLFITALDKLSPFQGTVYRGVHGDVSDQYQDELTWWGFKESMNYDGNKNTSSSTQKTKASNIPVFPSPHDRTLPHAIRLGTPQDPSSDLDTLNQVIGSLVGLAVGDALGASVECQSHANLIEHPVTNMQSGGTWGLKAGQWTDDTSMALCLASSLISKQGFDPYDQLVRYKWWFKHGFLSSTGHCFDVGSATRRALDEFSNRQKILKKRFKCRTDQEVDQLSYDAVRLVPGFNVNCSSPNIAGNGALMRLTPVPLFYFRSPSVAIEYAGRSAVITHGDRKAVDACRYYAALIVAAIHKESKEQLLSNSFYEEHKNWFQDQDLHPDILHIAQGSYKQSRGYEGGIQGKGYIVKALEAALWAFWSNNDSFETGVLAAIQLGSDTDTTAAIYGQLAGAFYGYDKIPQKWRRQLYAHDLLVSISHWLHFLGCQASTDEQQSQHITGEKRK</sequence>
<evidence type="ECO:0008006" key="5">
    <source>
        <dbReference type="Google" id="ProtNLM"/>
    </source>
</evidence>
<dbReference type="Gene3D" id="1.10.4080.10">
    <property type="entry name" value="ADP-ribosylation/Crystallin J1"/>
    <property type="match status" value="1"/>
</dbReference>
<feature type="region of interest" description="Disordered" evidence="2">
    <location>
        <begin position="155"/>
        <end position="174"/>
    </location>
</feature>
<dbReference type="PANTHER" id="PTHR16222">
    <property type="entry name" value="ADP-RIBOSYLGLYCOHYDROLASE"/>
    <property type="match status" value="1"/>
</dbReference>
<dbReference type="Gene3D" id="3.90.176.10">
    <property type="entry name" value="Toxin ADP-ribosyltransferase, Chain A, domain 1"/>
    <property type="match status" value="1"/>
</dbReference>
<feature type="binding site" evidence="1">
    <location>
        <position position="493"/>
    </location>
    <ligand>
        <name>Mg(2+)</name>
        <dbReference type="ChEBI" id="CHEBI:18420"/>
        <label>1</label>
    </ligand>
</feature>
<name>A0A813SVJ1_9BILA</name>
<dbReference type="EMBL" id="CAJNOE010000044">
    <property type="protein sequence ID" value="CAF0800504.1"/>
    <property type="molecule type" value="Genomic_DNA"/>
</dbReference>
<keyword evidence="1" id="KW-0479">Metal-binding</keyword>
<gene>
    <name evidence="3" type="ORF">IZO911_LOCUS6902</name>
</gene>
<feature type="binding site" evidence="1">
    <location>
        <position position="490"/>
    </location>
    <ligand>
        <name>Mg(2+)</name>
        <dbReference type="ChEBI" id="CHEBI:18420"/>
        <label>1</label>
    </ligand>
</feature>
<evidence type="ECO:0000256" key="1">
    <source>
        <dbReference type="PIRSR" id="PIRSR605502-1"/>
    </source>
</evidence>
<feature type="binding site" evidence="1">
    <location>
        <position position="253"/>
    </location>
    <ligand>
        <name>Mg(2+)</name>
        <dbReference type="ChEBI" id="CHEBI:18420"/>
        <label>1</label>
    </ligand>
</feature>
<dbReference type="InterPro" id="IPR036705">
    <property type="entry name" value="Ribosyl_crysJ1_sf"/>
</dbReference>
<feature type="binding site" evidence="1">
    <location>
        <position position="251"/>
    </location>
    <ligand>
        <name>Mg(2+)</name>
        <dbReference type="ChEBI" id="CHEBI:18420"/>
        <label>1</label>
    </ligand>
</feature>